<evidence type="ECO:0000256" key="1">
    <source>
        <dbReference type="SAM" id="MobiDB-lite"/>
    </source>
</evidence>
<name>A0ABT3N1L9_9GAMM</name>
<gene>
    <name evidence="2" type="ORF">NX722_23480</name>
</gene>
<comment type="caution">
    <text evidence="2">The sequence shown here is derived from an EMBL/GenBank/DDBJ whole genome shotgun (WGS) entry which is preliminary data.</text>
</comment>
<organism evidence="2 3">
    <name type="scientific">Endozoicomonas gorgoniicola</name>
    <dbReference type="NCBI Taxonomy" id="1234144"/>
    <lineage>
        <taxon>Bacteria</taxon>
        <taxon>Pseudomonadati</taxon>
        <taxon>Pseudomonadota</taxon>
        <taxon>Gammaproteobacteria</taxon>
        <taxon>Oceanospirillales</taxon>
        <taxon>Endozoicomonadaceae</taxon>
        <taxon>Endozoicomonas</taxon>
    </lineage>
</organism>
<accession>A0ABT3N1L9</accession>
<evidence type="ECO:0000313" key="3">
    <source>
        <dbReference type="Proteomes" id="UP001209854"/>
    </source>
</evidence>
<dbReference type="RefSeq" id="WP_262565280.1">
    <property type="nucleotide sequence ID" value="NZ_JAPFCC010000001.1"/>
</dbReference>
<evidence type="ECO:0000313" key="2">
    <source>
        <dbReference type="EMBL" id="MCW7555529.1"/>
    </source>
</evidence>
<proteinExistence type="predicted"/>
<protein>
    <submittedName>
        <fullName evidence="2">Uncharacterized protein</fullName>
    </submittedName>
</protein>
<dbReference type="EMBL" id="JAPFCC010000001">
    <property type="protein sequence ID" value="MCW7555529.1"/>
    <property type="molecule type" value="Genomic_DNA"/>
</dbReference>
<keyword evidence="3" id="KW-1185">Reference proteome</keyword>
<dbReference type="Proteomes" id="UP001209854">
    <property type="component" value="Unassembled WGS sequence"/>
</dbReference>
<feature type="region of interest" description="Disordered" evidence="1">
    <location>
        <begin position="89"/>
        <end position="111"/>
    </location>
</feature>
<sequence>MKRTFTDLITYTANLPELKKELVKKGYKNEDGSPYLPVCMTPVQHGDVLHSVTLCRICSEEERTLLNDLQYLEVLGTKEEVDADPAKTAKYKEGYSRDPVTYTDPETGETVTYTPPKWHGAFA</sequence>
<reference evidence="2 3" key="1">
    <citation type="submission" date="2022-10" db="EMBL/GenBank/DDBJ databases">
        <title>High-quality genome sequences of two octocoral-associated bacteria, Endozoicomonas euniceicola EF212 and Endozoicomonas gorgoniicola PS125.</title>
        <authorList>
            <person name="Chiou Y.-J."/>
            <person name="Chen Y.-H."/>
        </authorList>
    </citation>
    <scope>NUCLEOTIDE SEQUENCE [LARGE SCALE GENOMIC DNA]</scope>
    <source>
        <strain evidence="2 3">PS125</strain>
    </source>
</reference>